<reference evidence="1" key="1">
    <citation type="submission" date="2021-02" db="EMBL/GenBank/DDBJ databases">
        <authorList>
            <person name="Cremers G."/>
            <person name="Picone N."/>
        </authorList>
    </citation>
    <scope>NUCLEOTIDE SEQUENCE</scope>
    <source>
        <strain evidence="1">PQ17</strain>
    </source>
</reference>
<keyword evidence="2" id="KW-1185">Reference proteome</keyword>
<evidence type="ECO:0000313" key="2">
    <source>
        <dbReference type="Proteomes" id="UP000663859"/>
    </source>
</evidence>
<sequence length="41" mass="4570">MSHPHHQTSKAMVAACALRQGTALAVCLARDKSSWYFRSDH</sequence>
<evidence type="ECO:0000313" key="1">
    <source>
        <dbReference type="EMBL" id="CAF0705279.1"/>
    </source>
</evidence>
<organism evidence="1 2">
    <name type="scientific">Candidatus Methylacidithermus pantelleriae</name>
    <dbReference type="NCBI Taxonomy" id="2744239"/>
    <lineage>
        <taxon>Bacteria</taxon>
        <taxon>Pseudomonadati</taxon>
        <taxon>Verrucomicrobiota</taxon>
        <taxon>Methylacidiphilae</taxon>
        <taxon>Methylacidiphilales</taxon>
        <taxon>Methylacidiphilaceae</taxon>
        <taxon>Candidatus Methylacidithermus</taxon>
    </lineage>
</organism>
<dbReference type="Proteomes" id="UP000663859">
    <property type="component" value="Unassembled WGS sequence"/>
</dbReference>
<dbReference type="EMBL" id="CAJNOB010000071">
    <property type="protein sequence ID" value="CAF0705279.1"/>
    <property type="molecule type" value="Genomic_DNA"/>
</dbReference>
<protein>
    <submittedName>
        <fullName evidence="1">Uncharacterized protein</fullName>
    </submittedName>
</protein>
<name>A0A8J2BR72_9BACT</name>
<gene>
    <name evidence="1" type="ORF">MPNT_90038</name>
</gene>
<dbReference type="AlphaFoldDB" id="A0A8J2BR72"/>
<accession>A0A8J2BR72</accession>
<proteinExistence type="predicted"/>
<comment type="caution">
    <text evidence="1">The sequence shown here is derived from an EMBL/GenBank/DDBJ whole genome shotgun (WGS) entry which is preliminary data.</text>
</comment>